<dbReference type="GO" id="GO:0004540">
    <property type="term" value="F:RNA nuclease activity"/>
    <property type="evidence" value="ECO:0007669"/>
    <property type="project" value="InterPro"/>
</dbReference>
<dbReference type="InterPro" id="IPR002716">
    <property type="entry name" value="PIN_dom"/>
</dbReference>
<sequence length="139" mass="15016">MILVDTNVISEPLRKAPEARVIAWMDAQPLETLYLSAITIAELRFGVASLPAGKRRDRLYESLERQVLPLFTNRVLSFDLAASRTYAALMAKARAAGLAIGVSDGYIAATATAHGMRVATRDTAPFEAAGVSIINPWEA</sequence>
<dbReference type="RefSeq" id="WP_013221326.1">
    <property type="nucleotide sequence ID" value="NC_014315.1"/>
</dbReference>
<keyword evidence="3 8" id="KW-0540">Nuclease</keyword>
<dbReference type="CDD" id="cd18731">
    <property type="entry name" value="PIN_NgFitB-like"/>
    <property type="match status" value="1"/>
</dbReference>
<evidence type="ECO:0000256" key="7">
    <source>
        <dbReference type="ARBA" id="ARBA00038093"/>
    </source>
</evidence>
<dbReference type="HOGENOM" id="CLU_118482_8_2_6"/>
<evidence type="ECO:0000313" key="11">
    <source>
        <dbReference type="Proteomes" id="UP000000393"/>
    </source>
</evidence>
<dbReference type="Gene3D" id="3.40.50.1010">
    <property type="entry name" value="5'-nuclease"/>
    <property type="match status" value="1"/>
</dbReference>
<keyword evidence="2 8" id="KW-1277">Toxin-antitoxin system</keyword>
<dbReference type="GO" id="GO:0016787">
    <property type="term" value="F:hydrolase activity"/>
    <property type="evidence" value="ECO:0007669"/>
    <property type="project" value="UniProtKB-KW"/>
</dbReference>
<organism evidence="10 11">
    <name type="scientific">Nitrosococcus watsoni (strain C-113)</name>
    <dbReference type="NCBI Taxonomy" id="105559"/>
    <lineage>
        <taxon>Bacteria</taxon>
        <taxon>Pseudomonadati</taxon>
        <taxon>Pseudomonadota</taxon>
        <taxon>Gammaproteobacteria</taxon>
        <taxon>Chromatiales</taxon>
        <taxon>Chromatiaceae</taxon>
        <taxon>Nitrosococcus</taxon>
    </lineage>
</organism>
<dbReference type="eggNOG" id="COG1487">
    <property type="taxonomic scope" value="Bacteria"/>
</dbReference>
<dbReference type="Pfam" id="PF01850">
    <property type="entry name" value="PIN"/>
    <property type="match status" value="1"/>
</dbReference>
<dbReference type="InterPro" id="IPR050556">
    <property type="entry name" value="Type_II_TA_system_RNase"/>
</dbReference>
<comment type="similarity">
    <text evidence="7 8">Belongs to the PINc/VapC protein family.</text>
</comment>
<dbReference type="GO" id="GO:0090729">
    <property type="term" value="F:toxin activity"/>
    <property type="evidence" value="ECO:0007669"/>
    <property type="project" value="UniProtKB-KW"/>
</dbReference>
<evidence type="ECO:0000256" key="2">
    <source>
        <dbReference type="ARBA" id="ARBA00022649"/>
    </source>
</evidence>
<dbReference type="STRING" id="105559.Nwat_2444"/>
<dbReference type="Proteomes" id="UP000000393">
    <property type="component" value="Chromosome"/>
</dbReference>
<dbReference type="AlphaFoldDB" id="D8K9B3"/>
<feature type="binding site" evidence="8">
    <location>
        <position position="5"/>
    </location>
    <ligand>
        <name>Mg(2+)</name>
        <dbReference type="ChEBI" id="CHEBI:18420"/>
    </ligand>
</feature>
<keyword evidence="4 8" id="KW-0479">Metal-binding</keyword>
<evidence type="ECO:0000259" key="9">
    <source>
        <dbReference type="Pfam" id="PF01850"/>
    </source>
</evidence>
<dbReference type="HAMAP" id="MF_00265">
    <property type="entry name" value="VapC_Nob1"/>
    <property type="match status" value="1"/>
</dbReference>
<dbReference type="KEGG" id="nwa:Nwat_2444"/>
<evidence type="ECO:0000256" key="3">
    <source>
        <dbReference type="ARBA" id="ARBA00022722"/>
    </source>
</evidence>
<dbReference type="PANTHER" id="PTHR33653">
    <property type="entry name" value="RIBONUCLEASE VAPC2"/>
    <property type="match status" value="1"/>
</dbReference>
<evidence type="ECO:0000256" key="4">
    <source>
        <dbReference type="ARBA" id="ARBA00022723"/>
    </source>
</evidence>
<dbReference type="OrthoDB" id="9804823at2"/>
<keyword evidence="6 8" id="KW-0460">Magnesium</keyword>
<dbReference type="EMBL" id="CP002086">
    <property type="protein sequence ID" value="ADJ29256.1"/>
    <property type="molecule type" value="Genomic_DNA"/>
</dbReference>
<name>D8K9B3_NITWC</name>
<gene>
    <name evidence="8" type="primary">vapC</name>
    <name evidence="10" type="ordered locus">Nwat_2444</name>
</gene>
<proteinExistence type="inferred from homology"/>
<dbReference type="PANTHER" id="PTHR33653:SF1">
    <property type="entry name" value="RIBONUCLEASE VAPC2"/>
    <property type="match status" value="1"/>
</dbReference>
<accession>D8K9B3</accession>
<keyword evidence="5 8" id="KW-0378">Hydrolase</keyword>
<dbReference type="InterPro" id="IPR029060">
    <property type="entry name" value="PIN-like_dom_sf"/>
</dbReference>
<dbReference type="EC" id="3.1.-.-" evidence="8"/>
<feature type="domain" description="PIN" evidence="9">
    <location>
        <begin position="2"/>
        <end position="127"/>
    </location>
</feature>
<evidence type="ECO:0000256" key="1">
    <source>
        <dbReference type="ARBA" id="ARBA00001946"/>
    </source>
</evidence>
<feature type="binding site" evidence="8">
    <location>
        <position position="104"/>
    </location>
    <ligand>
        <name>Mg(2+)</name>
        <dbReference type="ChEBI" id="CHEBI:18420"/>
    </ligand>
</feature>
<dbReference type="GO" id="GO:0000287">
    <property type="term" value="F:magnesium ion binding"/>
    <property type="evidence" value="ECO:0007669"/>
    <property type="project" value="UniProtKB-UniRule"/>
</dbReference>
<reference evidence="10 11" key="1">
    <citation type="submission" date="2010-06" db="EMBL/GenBank/DDBJ databases">
        <title>Complete sequence of chromosome of Nitrosococcus watsoni C-113.</title>
        <authorList>
            <consortium name="US DOE Joint Genome Institute"/>
            <person name="Lucas S."/>
            <person name="Copeland A."/>
            <person name="Lapidus A."/>
            <person name="Cheng J.-F."/>
            <person name="Bruce D."/>
            <person name="Goodwin L."/>
            <person name="Pitluck S."/>
            <person name="Malfatti S.A."/>
            <person name="Chain P.S.G."/>
            <person name="Land M."/>
            <person name="Hauser L."/>
            <person name="Kyrpides N."/>
            <person name="Ivanova N."/>
            <person name="Cambell M.A."/>
            <person name="Heidelberg J.F."/>
            <person name="Klotz M.G."/>
            <person name="Woyke T."/>
        </authorList>
    </citation>
    <scope>NUCLEOTIDE SEQUENCE [LARGE SCALE GENOMIC DNA]</scope>
    <source>
        <strain evidence="10 11">C-113</strain>
    </source>
</reference>
<comment type="cofactor">
    <cofactor evidence="1 8">
        <name>Mg(2+)</name>
        <dbReference type="ChEBI" id="CHEBI:18420"/>
    </cofactor>
</comment>
<dbReference type="InterPro" id="IPR022907">
    <property type="entry name" value="VapC_family"/>
</dbReference>
<protein>
    <recommendedName>
        <fullName evidence="8">Ribonuclease VapC</fullName>
        <shortName evidence="8">RNase VapC</shortName>
        <ecNumber evidence="8">3.1.-.-</ecNumber>
    </recommendedName>
    <alternativeName>
        <fullName evidence="8">Toxin VapC</fullName>
    </alternativeName>
</protein>
<dbReference type="SUPFAM" id="SSF88723">
    <property type="entry name" value="PIN domain-like"/>
    <property type="match status" value="1"/>
</dbReference>
<comment type="function">
    <text evidence="8">Toxic component of a toxin-antitoxin (TA) system. An RNase.</text>
</comment>
<evidence type="ECO:0000313" key="10">
    <source>
        <dbReference type="EMBL" id="ADJ29256.1"/>
    </source>
</evidence>
<keyword evidence="11" id="KW-1185">Reference proteome</keyword>
<evidence type="ECO:0000256" key="6">
    <source>
        <dbReference type="ARBA" id="ARBA00022842"/>
    </source>
</evidence>
<evidence type="ECO:0000256" key="5">
    <source>
        <dbReference type="ARBA" id="ARBA00022801"/>
    </source>
</evidence>
<evidence type="ECO:0000256" key="8">
    <source>
        <dbReference type="HAMAP-Rule" id="MF_00265"/>
    </source>
</evidence>
<keyword evidence="8" id="KW-0800">Toxin</keyword>